<accession>A0A202EDZ5</accession>
<dbReference type="Proteomes" id="UP000196084">
    <property type="component" value="Unassembled WGS sequence"/>
</dbReference>
<evidence type="ECO:0000313" key="1">
    <source>
        <dbReference type="EMBL" id="OVE86427.1"/>
    </source>
</evidence>
<name>A0A202EDZ5_9EURY</name>
<reference evidence="1 2" key="1">
    <citation type="submission" date="2017-02" db="EMBL/GenBank/DDBJ databases">
        <title>Natronthermophilus aegyptiacus gen. nov.,sp. nov., an aerobic, extremely halophilic alkalithermophilic archaeon isolated from the athalassohaline Wadi An Natrun, Egypt.</title>
        <authorList>
            <person name="Zhao B."/>
        </authorList>
    </citation>
    <scope>NUCLEOTIDE SEQUENCE [LARGE SCALE GENOMIC DNA]</scope>
    <source>
        <strain evidence="1 2">CGMCC 1.3597</strain>
    </source>
</reference>
<comment type="caution">
    <text evidence="1">The sequence shown here is derived from an EMBL/GenBank/DDBJ whole genome shotgun (WGS) entry which is preliminary data.</text>
</comment>
<gene>
    <name evidence="1" type="ORF">B2G88_03820</name>
</gene>
<keyword evidence="2" id="KW-1185">Reference proteome</keyword>
<dbReference type="EMBL" id="MWPH01000001">
    <property type="protein sequence ID" value="OVE86427.1"/>
    <property type="molecule type" value="Genomic_DNA"/>
</dbReference>
<dbReference type="OrthoDB" id="187482at2157"/>
<evidence type="ECO:0000313" key="2">
    <source>
        <dbReference type="Proteomes" id="UP000196084"/>
    </source>
</evidence>
<sequence>MTGDLEEVLLAVFWWDESGLVGTITEPIGGVDGERTVTVSSVFSEQQFAYGPIITGVEGFTTVGPSVPGTGDISRPNPDLEAYIDAVREEHAGIELEEPFPDAG</sequence>
<organism evidence="1 2">
    <name type="scientific">Natronolimnobius baerhuensis</name>
    <dbReference type="NCBI Taxonomy" id="253108"/>
    <lineage>
        <taxon>Archaea</taxon>
        <taxon>Methanobacteriati</taxon>
        <taxon>Methanobacteriota</taxon>
        <taxon>Stenosarchaea group</taxon>
        <taxon>Halobacteria</taxon>
        <taxon>Halobacteriales</taxon>
        <taxon>Natrialbaceae</taxon>
        <taxon>Natronolimnobius</taxon>
    </lineage>
</organism>
<dbReference type="AlphaFoldDB" id="A0A202EDZ5"/>
<proteinExistence type="predicted"/>
<protein>
    <submittedName>
        <fullName evidence="1">Uncharacterized protein</fullName>
    </submittedName>
</protein>